<dbReference type="AlphaFoldDB" id="A0A6P8Z503"/>
<evidence type="ECO:0000256" key="13">
    <source>
        <dbReference type="PIRSR" id="PIRSR602401-1"/>
    </source>
</evidence>
<dbReference type="OrthoDB" id="1470350at2759"/>
<keyword evidence="9 14" id="KW-0560">Oxidoreductase</keyword>
<evidence type="ECO:0000256" key="1">
    <source>
        <dbReference type="ARBA" id="ARBA00001971"/>
    </source>
</evidence>
<keyword evidence="12" id="KW-0472">Membrane</keyword>
<dbReference type="PROSITE" id="PS00086">
    <property type="entry name" value="CYTOCHROME_P450"/>
    <property type="match status" value="1"/>
</dbReference>
<keyword evidence="6 13" id="KW-0479">Metal-binding</keyword>
<dbReference type="Proteomes" id="UP000515158">
    <property type="component" value="Unplaced"/>
</dbReference>
<protein>
    <submittedName>
        <fullName evidence="16">Cytochrome P450 4c3-like isoform X1</fullName>
    </submittedName>
</protein>
<feature type="binding site" description="axial binding residue" evidence="13">
    <location>
        <position position="262"/>
    </location>
    <ligand>
        <name>heme</name>
        <dbReference type="ChEBI" id="CHEBI:30413"/>
    </ligand>
    <ligandPart>
        <name>Fe</name>
        <dbReference type="ChEBI" id="CHEBI:18248"/>
    </ligandPart>
</feature>
<evidence type="ECO:0000256" key="12">
    <source>
        <dbReference type="ARBA" id="ARBA00023136"/>
    </source>
</evidence>
<proteinExistence type="inferred from homology"/>
<dbReference type="InterPro" id="IPR001128">
    <property type="entry name" value="Cyt_P450"/>
</dbReference>
<dbReference type="PRINTS" id="PR00463">
    <property type="entry name" value="EP450I"/>
</dbReference>
<dbReference type="Gene3D" id="1.10.630.10">
    <property type="entry name" value="Cytochrome P450"/>
    <property type="match status" value="1"/>
</dbReference>
<dbReference type="InParanoid" id="A0A6P8Z503"/>
<dbReference type="PRINTS" id="PR00385">
    <property type="entry name" value="P450"/>
</dbReference>
<gene>
    <name evidence="16" type="primary">LOC117645526</name>
</gene>
<evidence type="ECO:0000313" key="15">
    <source>
        <dbReference type="Proteomes" id="UP000515158"/>
    </source>
</evidence>
<evidence type="ECO:0000256" key="11">
    <source>
        <dbReference type="ARBA" id="ARBA00023033"/>
    </source>
</evidence>
<dbReference type="InterPro" id="IPR036396">
    <property type="entry name" value="Cyt_P450_sf"/>
</dbReference>
<evidence type="ECO:0000256" key="4">
    <source>
        <dbReference type="ARBA" id="ARBA00010617"/>
    </source>
</evidence>
<evidence type="ECO:0000256" key="2">
    <source>
        <dbReference type="ARBA" id="ARBA00004174"/>
    </source>
</evidence>
<dbReference type="GO" id="GO:0005789">
    <property type="term" value="C:endoplasmic reticulum membrane"/>
    <property type="evidence" value="ECO:0007669"/>
    <property type="project" value="UniProtKB-SubCell"/>
</dbReference>
<keyword evidence="8" id="KW-0492">Microsome</keyword>
<evidence type="ECO:0000256" key="3">
    <source>
        <dbReference type="ARBA" id="ARBA00004406"/>
    </source>
</evidence>
<evidence type="ECO:0000256" key="9">
    <source>
        <dbReference type="ARBA" id="ARBA00023002"/>
    </source>
</evidence>
<dbReference type="InterPro" id="IPR050196">
    <property type="entry name" value="Cytochrome_P450_Monoox"/>
</dbReference>
<dbReference type="PANTHER" id="PTHR24291:SF189">
    <property type="entry name" value="CYTOCHROME P450 4C3-RELATED"/>
    <property type="match status" value="1"/>
</dbReference>
<evidence type="ECO:0000256" key="6">
    <source>
        <dbReference type="ARBA" id="ARBA00022723"/>
    </source>
</evidence>
<evidence type="ECO:0000313" key="16">
    <source>
        <dbReference type="RefSeq" id="XP_034241692.1"/>
    </source>
</evidence>
<evidence type="ECO:0000256" key="7">
    <source>
        <dbReference type="ARBA" id="ARBA00022824"/>
    </source>
</evidence>
<keyword evidence="7" id="KW-0256">Endoplasmic reticulum</keyword>
<keyword evidence="11 14" id="KW-0503">Monooxygenase</keyword>
<accession>A0A6P8Z503</accession>
<keyword evidence="15" id="KW-1185">Reference proteome</keyword>
<keyword evidence="5 13" id="KW-0349">Heme</keyword>
<dbReference type="GO" id="GO:0016705">
    <property type="term" value="F:oxidoreductase activity, acting on paired donors, with incorporation or reduction of molecular oxygen"/>
    <property type="evidence" value="ECO:0007669"/>
    <property type="project" value="InterPro"/>
</dbReference>
<dbReference type="PANTHER" id="PTHR24291">
    <property type="entry name" value="CYTOCHROME P450 FAMILY 4"/>
    <property type="match status" value="1"/>
</dbReference>
<comment type="subcellular location">
    <subcellularLocation>
        <location evidence="3">Endoplasmic reticulum membrane</location>
        <topology evidence="3">Peripheral membrane protein</topology>
    </subcellularLocation>
    <subcellularLocation>
        <location evidence="2">Microsome membrane</location>
        <topology evidence="2">Peripheral membrane protein</topology>
    </subcellularLocation>
</comment>
<evidence type="ECO:0000256" key="10">
    <source>
        <dbReference type="ARBA" id="ARBA00023004"/>
    </source>
</evidence>
<reference evidence="16" key="1">
    <citation type="submission" date="2025-08" db="UniProtKB">
        <authorList>
            <consortium name="RefSeq"/>
        </authorList>
    </citation>
    <scope>IDENTIFICATION</scope>
    <source>
        <tissue evidence="16">Total insect</tissue>
    </source>
</reference>
<dbReference type="Pfam" id="PF00067">
    <property type="entry name" value="p450"/>
    <property type="match status" value="1"/>
</dbReference>
<dbReference type="GO" id="GO:0004497">
    <property type="term" value="F:monooxygenase activity"/>
    <property type="evidence" value="ECO:0007669"/>
    <property type="project" value="UniProtKB-KW"/>
</dbReference>
<dbReference type="RefSeq" id="XP_034241692.1">
    <property type="nucleotide sequence ID" value="XM_034385801.1"/>
</dbReference>
<dbReference type="KEGG" id="tpal:117645526"/>
<dbReference type="GeneID" id="117645526"/>
<dbReference type="SUPFAM" id="SSF48264">
    <property type="entry name" value="Cytochrome P450"/>
    <property type="match status" value="1"/>
</dbReference>
<comment type="cofactor">
    <cofactor evidence="1 13">
        <name>heme</name>
        <dbReference type="ChEBI" id="CHEBI:30413"/>
    </cofactor>
</comment>
<sequence>MGTKVNAQQDSKSPYVSAVSDALLSVHMRSVQPWLDNDWMYNRTKGGKTLNAALKVLHEYSREVIESRRQERQERRKGSVSISDKDLGLKRREAFLDLLLEASDSAGAALSDSDEEVDTFMFGGHDTTAAAMSFIFYNLAANPEVQARLAEEVAEVFGASDGAVTSQDLAQLKYTERVIKESLRLYPSVPLFARRIDEELPITGGYVIPAGTGALIACYQMNRNPAFFPDPEKFDPDRFLPENCTGRHPYAYVPFSAGPRNCIGQKFGMLQMKSTVAKVVRHCVLSLPRPGYKPVVTGRVILRAEDGVQLKVSPRKMAISPC</sequence>
<evidence type="ECO:0000256" key="8">
    <source>
        <dbReference type="ARBA" id="ARBA00022848"/>
    </source>
</evidence>
<evidence type="ECO:0000256" key="14">
    <source>
        <dbReference type="RuleBase" id="RU000461"/>
    </source>
</evidence>
<name>A0A6P8Z503_THRPL</name>
<dbReference type="InterPro" id="IPR002401">
    <property type="entry name" value="Cyt_P450_E_grp-I"/>
</dbReference>
<evidence type="ECO:0000256" key="5">
    <source>
        <dbReference type="ARBA" id="ARBA00022617"/>
    </source>
</evidence>
<dbReference type="InterPro" id="IPR017972">
    <property type="entry name" value="Cyt_P450_CS"/>
</dbReference>
<organism evidence="16">
    <name type="scientific">Thrips palmi</name>
    <name type="common">Melon thrips</name>
    <dbReference type="NCBI Taxonomy" id="161013"/>
    <lineage>
        <taxon>Eukaryota</taxon>
        <taxon>Metazoa</taxon>
        <taxon>Ecdysozoa</taxon>
        <taxon>Arthropoda</taxon>
        <taxon>Hexapoda</taxon>
        <taxon>Insecta</taxon>
        <taxon>Pterygota</taxon>
        <taxon>Neoptera</taxon>
        <taxon>Paraneoptera</taxon>
        <taxon>Thysanoptera</taxon>
        <taxon>Terebrantia</taxon>
        <taxon>Thripoidea</taxon>
        <taxon>Thripidae</taxon>
        <taxon>Thrips</taxon>
    </lineage>
</organism>
<comment type="similarity">
    <text evidence="4 14">Belongs to the cytochrome P450 family.</text>
</comment>
<keyword evidence="10 13" id="KW-0408">Iron</keyword>
<dbReference type="GO" id="GO:0020037">
    <property type="term" value="F:heme binding"/>
    <property type="evidence" value="ECO:0007669"/>
    <property type="project" value="InterPro"/>
</dbReference>
<dbReference type="GO" id="GO:0005506">
    <property type="term" value="F:iron ion binding"/>
    <property type="evidence" value="ECO:0007669"/>
    <property type="project" value="InterPro"/>
</dbReference>